<evidence type="ECO:0000256" key="2">
    <source>
        <dbReference type="SAM" id="SignalP"/>
    </source>
</evidence>
<comment type="caution">
    <text evidence="3">The sequence shown here is derived from an EMBL/GenBank/DDBJ whole genome shotgun (WGS) entry which is preliminary data.</text>
</comment>
<sequence>MAPTHAPTRRSIRRTSLVFVSATALAALTSFVACGETAAPSLAPPRVGAAVRASVMRVPGDVAGSSAYSAMLDPLVSAELDVDVPVVGYGSSGRRRPAVAWNGASYLVAWDRSGIWGARISKTGAVLDTHALKLAVPSNAIKPALASDGDGFVLTYQTGIASMINNLAVFAQRLDANAAPVGPPIELSTSTTIQRRTRVAFDGQNYIVAWVDGSSCRHARLTPAGDILDPGGVLTPSCNDMDVASSGAGSLLTWDAPSGAVYARLDAQGAYLDPPAGVPLMAPAPEVSAFTPVPAWTGQHYLIAYSRRDEASFSMRIVASRLDAQTGVLLDPGGIVLSAPGGELYETDVSSDGQNAVVSWSDVYPDGFGYDVRRARVSPQGEALDPNGVLVTPHGAMSASASSGDQVFLAWERTVGDDFFPDGLIIHAQRFDATGAALDPAPILPAPGVNAETAPSAAFDGQNFVVGWSDDRDFLSVQLTNLYAARISPAGVVLDPAALPVDKGRREVVDPSVVFDGTNALFVWTNYSYIIDGPSSDMRFARMSPAGVVLDQPAKPAPIVQDYDAAYALSPFDGGALLAVTGYDDDLGDYAVLSTVLGAGGQASPSQVISFDSFPARAVASFDGTNHLYVYHVENSGLFAQRLDAQGAPVETTPILLHAAEETRGLSSVFDGTNHVVVWVDGATEALVGLRVSPAGAVLDAAPVPLVSLPGCPSLVISARAAVMEGGRIVVGYVTCGGVANELAAVVLDGALSVITTFPITADGLPKQAASLASTNTGKVIAAYATYHAEAPLVASRVHARIIDFDEPMGAGGAGGAGGMGGAVGSGGVGGGMGGAGGAGGVGGGMGGAGGAGGVGGAGGMGGAASSSSSSSSVTGTGGAGGGAGGLGPLEATGGACGCRVAGREEAPHGFAMGLLASLMLLVRARRVRARRTRNAPSALRRVS</sequence>
<dbReference type="EMBL" id="WJIE01000008">
    <property type="protein sequence ID" value="MRG95635.1"/>
    <property type="molecule type" value="Genomic_DNA"/>
</dbReference>
<reference evidence="3 4" key="1">
    <citation type="submission" date="2019-10" db="EMBL/GenBank/DDBJ databases">
        <title>A soil myxobacterium in the family Polyangiaceae.</title>
        <authorList>
            <person name="Li Y."/>
            <person name="Wang J."/>
        </authorList>
    </citation>
    <scope>NUCLEOTIDE SEQUENCE [LARGE SCALE GENOMIC DNA]</scope>
    <source>
        <strain evidence="3 4">DSM 14734</strain>
    </source>
</reference>
<dbReference type="AlphaFoldDB" id="A0A6N7PZA7"/>
<keyword evidence="4" id="KW-1185">Reference proteome</keyword>
<feature type="compositionally biased region" description="Low complexity" evidence="1">
    <location>
        <begin position="864"/>
        <end position="875"/>
    </location>
</feature>
<dbReference type="Proteomes" id="UP000440224">
    <property type="component" value="Unassembled WGS sequence"/>
</dbReference>
<keyword evidence="2" id="KW-0732">Signal</keyword>
<feature type="region of interest" description="Disordered" evidence="1">
    <location>
        <begin position="859"/>
        <end position="882"/>
    </location>
</feature>
<gene>
    <name evidence="3" type="ORF">GF068_27505</name>
</gene>
<dbReference type="RefSeq" id="WP_153822448.1">
    <property type="nucleotide sequence ID" value="NZ_WJIE01000008.1"/>
</dbReference>
<accession>A0A6N7PZA7</accession>
<protein>
    <submittedName>
        <fullName evidence="3">Uncharacterized protein</fullName>
    </submittedName>
</protein>
<proteinExistence type="predicted"/>
<dbReference type="OrthoDB" id="5481789at2"/>
<feature type="signal peptide" evidence="2">
    <location>
        <begin position="1"/>
        <end position="26"/>
    </location>
</feature>
<feature type="chain" id="PRO_5026944129" evidence="2">
    <location>
        <begin position="27"/>
        <end position="944"/>
    </location>
</feature>
<evidence type="ECO:0000256" key="1">
    <source>
        <dbReference type="SAM" id="MobiDB-lite"/>
    </source>
</evidence>
<evidence type="ECO:0000313" key="4">
    <source>
        <dbReference type="Proteomes" id="UP000440224"/>
    </source>
</evidence>
<organism evidence="3 4">
    <name type="scientific">Polyangium spumosum</name>
    <dbReference type="NCBI Taxonomy" id="889282"/>
    <lineage>
        <taxon>Bacteria</taxon>
        <taxon>Pseudomonadati</taxon>
        <taxon>Myxococcota</taxon>
        <taxon>Polyangia</taxon>
        <taxon>Polyangiales</taxon>
        <taxon>Polyangiaceae</taxon>
        <taxon>Polyangium</taxon>
    </lineage>
</organism>
<name>A0A6N7PZA7_9BACT</name>
<evidence type="ECO:0000313" key="3">
    <source>
        <dbReference type="EMBL" id="MRG95635.1"/>
    </source>
</evidence>